<dbReference type="KEGG" id="cfus:CYFUS_004485"/>
<dbReference type="GO" id="GO:0016491">
    <property type="term" value="F:oxidoreductase activity"/>
    <property type="evidence" value="ECO:0007669"/>
    <property type="project" value="UniProtKB-KW"/>
</dbReference>
<evidence type="ECO:0000256" key="3">
    <source>
        <dbReference type="ARBA" id="ARBA00022827"/>
    </source>
</evidence>
<dbReference type="InterPro" id="IPR016169">
    <property type="entry name" value="FAD-bd_PCMH_sub2"/>
</dbReference>
<dbReference type="InterPro" id="IPR016164">
    <property type="entry name" value="FAD-linked_Oxase-like_C"/>
</dbReference>
<proteinExistence type="inferred from homology"/>
<keyword evidence="2" id="KW-0285">Flavoprotein</keyword>
<dbReference type="PANTHER" id="PTHR13878:SF53">
    <property type="entry name" value="CYTOKININ DEHYDROGENASE 6"/>
    <property type="match status" value="1"/>
</dbReference>
<protein>
    <submittedName>
        <fullName evidence="6">FAD binding domain-containing protein</fullName>
    </submittedName>
</protein>
<dbReference type="PROSITE" id="PS51387">
    <property type="entry name" value="FAD_PCMH"/>
    <property type="match status" value="1"/>
</dbReference>
<comment type="similarity">
    <text evidence="1">Belongs to the oxygen-dependent FAD-linked oxidoreductase family.</text>
</comment>
<sequence>MSPPALSLLDDLRGGLSGPLRATPEELELYAHDFGGLVRRVPRVVVRARCEADVVHTLRVARAHGVRITVRGSGHSTRGQTLDEEGIILDNRAEGGEVRLLDEGRVEVSARTRWAQVEEALNAASRTLPVLTSAPGTTVGGTLSEGGFGSRSLHQGTQVDHVERLRLVLADGTALWCGPGEDPDLFRLALAGCGQVGVIERVVLDTLPLRPLTRLQLNPHGGLSDLVEAVAWTETWRESTPEHFLGFWKEGRFWSVFGRDFPDETSAARASPPDPLARMTRERTELDAPPQLLTWSDEDDTRQRHPWRRRVWCDYCLDLEGLRGFARFLEGWPGWMSGMEAVSLLGLAHPPGRTRGPFDMRPPTPRAERLYALGLYHGVDVGDGSGLQAAEALHQACLEWCVRAGGRPSLRGGSLLDVATLRGLYAEDLSLLRTWRASRDPSGLLNPHGLPAGLLLE</sequence>
<keyword evidence="4" id="KW-0560">Oxidoreductase</keyword>
<dbReference type="InterPro" id="IPR016166">
    <property type="entry name" value="FAD-bd_PCMH"/>
</dbReference>
<keyword evidence="3" id="KW-0274">FAD</keyword>
<dbReference type="EMBL" id="CP022098">
    <property type="protein sequence ID" value="ATB39046.1"/>
    <property type="molecule type" value="Genomic_DNA"/>
</dbReference>
<evidence type="ECO:0000256" key="1">
    <source>
        <dbReference type="ARBA" id="ARBA00005466"/>
    </source>
</evidence>
<evidence type="ECO:0000259" key="5">
    <source>
        <dbReference type="PROSITE" id="PS51387"/>
    </source>
</evidence>
<reference evidence="6 7" key="1">
    <citation type="submission" date="2017-06" db="EMBL/GenBank/DDBJ databases">
        <title>Sequencing and comparative analysis of myxobacterial genomes.</title>
        <authorList>
            <person name="Rupp O."/>
            <person name="Goesmann A."/>
            <person name="Sogaard-Andersen L."/>
        </authorList>
    </citation>
    <scope>NUCLEOTIDE SEQUENCE [LARGE SCALE GENOMIC DNA]</scope>
    <source>
        <strain evidence="6 7">DSM 52655</strain>
    </source>
</reference>
<dbReference type="SUPFAM" id="SSF55103">
    <property type="entry name" value="FAD-linked oxidases, C-terminal domain"/>
    <property type="match status" value="1"/>
</dbReference>
<dbReference type="GO" id="GO:0071949">
    <property type="term" value="F:FAD binding"/>
    <property type="evidence" value="ECO:0007669"/>
    <property type="project" value="InterPro"/>
</dbReference>
<dbReference type="Gene3D" id="3.30.465.10">
    <property type="match status" value="1"/>
</dbReference>
<evidence type="ECO:0000256" key="2">
    <source>
        <dbReference type="ARBA" id="ARBA00022630"/>
    </source>
</evidence>
<dbReference type="PROSITE" id="PS00862">
    <property type="entry name" value="OX2_COVAL_FAD"/>
    <property type="match status" value="1"/>
</dbReference>
<dbReference type="RefSeq" id="WP_095987135.1">
    <property type="nucleotide sequence ID" value="NZ_CP022098.1"/>
</dbReference>
<dbReference type="InterPro" id="IPR050432">
    <property type="entry name" value="FAD-linked_Oxidoreductases_BP"/>
</dbReference>
<organism evidence="6 7">
    <name type="scientific">Cystobacter fuscus</name>
    <dbReference type="NCBI Taxonomy" id="43"/>
    <lineage>
        <taxon>Bacteria</taxon>
        <taxon>Pseudomonadati</taxon>
        <taxon>Myxococcota</taxon>
        <taxon>Myxococcia</taxon>
        <taxon>Myxococcales</taxon>
        <taxon>Cystobacterineae</taxon>
        <taxon>Archangiaceae</taxon>
        <taxon>Cystobacter</taxon>
    </lineage>
</organism>
<dbReference type="Proteomes" id="UP000217257">
    <property type="component" value="Chromosome"/>
</dbReference>
<dbReference type="Gene3D" id="3.30.43.10">
    <property type="entry name" value="Uridine Diphospho-n-acetylenolpyruvylglucosamine Reductase, domain 2"/>
    <property type="match status" value="1"/>
</dbReference>
<feature type="domain" description="FAD-binding PCMH-type" evidence="5">
    <location>
        <begin position="38"/>
        <end position="209"/>
    </location>
</feature>
<name>A0A250J796_9BACT</name>
<dbReference type="SUPFAM" id="SSF56176">
    <property type="entry name" value="FAD-binding/transporter-associated domain-like"/>
    <property type="match status" value="1"/>
</dbReference>
<gene>
    <name evidence="6" type="ORF">CYFUS_004485</name>
</gene>
<dbReference type="InterPro" id="IPR006094">
    <property type="entry name" value="Oxid_FAD_bind_N"/>
</dbReference>
<dbReference type="InterPro" id="IPR016167">
    <property type="entry name" value="FAD-bd_PCMH_sub1"/>
</dbReference>
<accession>A0A250J796</accession>
<evidence type="ECO:0000313" key="6">
    <source>
        <dbReference type="EMBL" id="ATB39046.1"/>
    </source>
</evidence>
<dbReference type="Pfam" id="PF01565">
    <property type="entry name" value="FAD_binding_4"/>
    <property type="match status" value="1"/>
</dbReference>
<dbReference type="InterPro" id="IPR036318">
    <property type="entry name" value="FAD-bd_PCMH-like_sf"/>
</dbReference>
<dbReference type="AlphaFoldDB" id="A0A250J796"/>
<evidence type="ECO:0000256" key="4">
    <source>
        <dbReference type="ARBA" id="ARBA00023002"/>
    </source>
</evidence>
<dbReference type="PANTHER" id="PTHR13878">
    <property type="entry name" value="GULONOLACTONE OXIDASE"/>
    <property type="match status" value="1"/>
</dbReference>
<evidence type="ECO:0000313" key="7">
    <source>
        <dbReference type="Proteomes" id="UP000217257"/>
    </source>
</evidence>
<dbReference type="InterPro" id="IPR006093">
    <property type="entry name" value="Oxy_OxRdtase_FAD_BS"/>
</dbReference>